<dbReference type="Pfam" id="PF00892">
    <property type="entry name" value="EamA"/>
    <property type="match status" value="1"/>
</dbReference>
<accession>A0A645F8B4</accession>
<dbReference type="InterPro" id="IPR000620">
    <property type="entry name" value="EamA_dom"/>
</dbReference>
<dbReference type="GO" id="GO:0016020">
    <property type="term" value="C:membrane"/>
    <property type="evidence" value="ECO:0007669"/>
    <property type="project" value="InterPro"/>
</dbReference>
<dbReference type="AlphaFoldDB" id="A0A645F8B4"/>
<dbReference type="InterPro" id="IPR037185">
    <property type="entry name" value="EmrE-like"/>
</dbReference>
<feature type="transmembrane region" description="Helical" evidence="1">
    <location>
        <begin position="55"/>
        <end position="75"/>
    </location>
</feature>
<organism evidence="3">
    <name type="scientific">bioreactor metagenome</name>
    <dbReference type="NCBI Taxonomy" id="1076179"/>
    <lineage>
        <taxon>unclassified sequences</taxon>
        <taxon>metagenomes</taxon>
        <taxon>ecological metagenomes</taxon>
    </lineage>
</organism>
<name>A0A645F8B4_9ZZZZ</name>
<proteinExistence type="predicted"/>
<dbReference type="SUPFAM" id="SSF103481">
    <property type="entry name" value="Multidrug resistance efflux transporter EmrE"/>
    <property type="match status" value="1"/>
</dbReference>
<protein>
    <recommendedName>
        <fullName evidence="2">EamA domain-containing protein</fullName>
    </recommendedName>
</protein>
<dbReference type="Gene3D" id="1.10.3730.20">
    <property type="match status" value="1"/>
</dbReference>
<comment type="caution">
    <text evidence="3">The sequence shown here is derived from an EMBL/GenBank/DDBJ whole genome shotgun (WGS) entry which is preliminary data.</text>
</comment>
<feature type="domain" description="EamA" evidence="2">
    <location>
        <begin position="2"/>
        <end position="71"/>
    </location>
</feature>
<keyword evidence="1" id="KW-0812">Transmembrane</keyword>
<evidence type="ECO:0000256" key="1">
    <source>
        <dbReference type="SAM" id="Phobius"/>
    </source>
</evidence>
<evidence type="ECO:0000259" key="2">
    <source>
        <dbReference type="Pfam" id="PF00892"/>
    </source>
</evidence>
<sequence>MLAVILMGLCLSLGYMFFSAGMRTGIHPVTASILANVEPVMNPLWAFLFLGERLGVVSLLGVTLVLVSLSVYNIMKSKQAVRV</sequence>
<keyword evidence="1" id="KW-0472">Membrane</keyword>
<evidence type="ECO:0000313" key="3">
    <source>
        <dbReference type="EMBL" id="MPN10477.1"/>
    </source>
</evidence>
<reference evidence="3" key="1">
    <citation type="submission" date="2019-08" db="EMBL/GenBank/DDBJ databases">
        <authorList>
            <person name="Kucharzyk K."/>
            <person name="Murdoch R.W."/>
            <person name="Higgins S."/>
            <person name="Loffler F."/>
        </authorList>
    </citation>
    <scope>NUCLEOTIDE SEQUENCE</scope>
</reference>
<dbReference type="EMBL" id="VSSQ01056638">
    <property type="protein sequence ID" value="MPN10477.1"/>
    <property type="molecule type" value="Genomic_DNA"/>
</dbReference>
<keyword evidence="1" id="KW-1133">Transmembrane helix</keyword>
<gene>
    <name evidence="3" type="ORF">SDC9_157772</name>
</gene>